<evidence type="ECO:0000256" key="2">
    <source>
        <dbReference type="ARBA" id="ARBA00022771"/>
    </source>
</evidence>
<keyword evidence="6" id="KW-1133">Transmembrane helix</keyword>
<evidence type="ECO:0000256" key="6">
    <source>
        <dbReference type="SAM" id="Phobius"/>
    </source>
</evidence>
<keyword evidence="6" id="KW-0472">Membrane</keyword>
<sequence>MPIAPNQHAEQLYTLSAVSKASPASHLITLSPHRCAHQSEDIDVPQVNPPLNVTILPQEPVVGGPTPPLLNLSPGLNPSTMEVRQHASPGGAVYDLRSITDLNQLNAHLSPVPGSNSRAAFLSHLSSASSDGVSKCDGGPGRKRRRLSIGTTRSNGLSPSPPLISGPHSPSSGVNLRRRNPSTRYRNSAYSSADLDRKMTFRHADVMKLLKGAEIDEEQAVSSDVGGDSDADDNLPIETPNSNWSSTQGKSCQDDVPSNLMKSYDADSDTDYHPSTHAKTSGSDNKCGKELDLTLDELKAVLGIIVFMGLHPLPSMRLYCPIQRRCGRRGGGIGAGAGGLSIGGVIGNGGGGGGGPGGGLGIWNNHRARDFLSEEESLGNFLTASLPGSHFSTTSTTPMTLGNNPSRALFDFSQVNIGWWRPGSRPQTNFDITLFCVVPIDPTLSVMAVFGPCLIIPTRVPVSVPVGLATPLYPTAQGHVPLCTAPHPSATRLPPCQVHSFYTQACNHLPVSCQVPGLAGRGYPGFFGLSQQTPISALPPSFQPPLAHSLHISAGGGRTEEDLLRRASPGNGIASLGVIPSPASLAPAPARNQCPVFNPSANPLIMADTRGQTEANGGRTRRASSQLRRILPQPAMAPLLPGDQAMHSIDGGSIPHLSLHPMGMGILINITMLVGVDMGMDMELGWQWAIIIIIIIIIIYHPHTPQHTITILLKHPTQDSSFTLCQAMLSNPNLAAINVRGEVAGSDQETENYEALLSLAERLGEAKPRGLLRHEIDQLPSYRFSTESRQSEQNTCVVCMCDFEARQVLRVLPCSHEFHAKCVDKWLKSNRTCPICRGDAGEYFSNSE</sequence>
<keyword evidence="9" id="KW-1185">Reference proteome</keyword>
<feature type="transmembrane region" description="Helical" evidence="6">
    <location>
        <begin position="685"/>
        <end position="703"/>
    </location>
</feature>
<feature type="region of interest" description="Disordered" evidence="5">
    <location>
        <begin position="126"/>
        <end position="191"/>
    </location>
</feature>
<keyword evidence="2 4" id="KW-0863">Zinc-finger</keyword>
<dbReference type="PANTHER" id="PTHR46171">
    <property type="entry name" value="GH10160P"/>
    <property type="match status" value="1"/>
</dbReference>
<evidence type="ECO:0000256" key="5">
    <source>
        <dbReference type="SAM" id="MobiDB-lite"/>
    </source>
</evidence>
<dbReference type="InterPro" id="IPR001841">
    <property type="entry name" value="Znf_RING"/>
</dbReference>
<dbReference type="AlphaFoldDB" id="A0A7R8X1E4"/>
<evidence type="ECO:0000313" key="8">
    <source>
        <dbReference type="EMBL" id="CAD7240933.1"/>
    </source>
</evidence>
<dbReference type="InterPro" id="IPR013083">
    <property type="entry name" value="Znf_RING/FYVE/PHD"/>
</dbReference>
<evidence type="ECO:0000256" key="3">
    <source>
        <dbReference type="ARBA" id="ARBA00022833"/>
    </source>
</evidence>
<organism evidence="8">
    <name type="scientific">Darwinula stevensoni</name>
    <dbReference type="NCBI Taxonomy" id="69355"/>
    <lineage>
        <taxon>Eukaryota</taxon>
        <taxon>Metazoa</taxon>
        <taxon>Ecdysozoa</taxon>
        <taxon>Arthropoda</taxon>
        <taxon>Crustacea</taxon>
        <taxon>Oligostraca</taxon>
        <taxon>Ostracoda</taxon>
        <taxon>Podocopa</taxon>
        <taxon>Podocopida</taxon>
        <taxon>Darwinulocopina</taxon>
        <taxon>Darwinuloidea</taxon>
        <taxon>Darwinulidae</taxon>
        <taxon>Darwinula</taxon>
    </lineage>
</organism>
<dbReference type="GO" id="GO:0008270">
    <property type="term" value="F:zinc ion binding"/>
    <property type="evidence" value="ECO:0007669"/>
    <property type="project" value="UniProtKB-KW"/>
</dbReference>
<dbReference type="PANTHER" id="PTHR46171:SF3">
    <property type="entry name" value="GH10160P"/>
    <property type="match status" value="1"/>
</dbReference>
<accession>A0A7R8X1E4</accession>
<dbReference type="GO" id="GO:0016567">
    <property type="term" value="P:protein ubiquitination"/>
    <property type="evidence" value="ECO:0007669"/>
    <property type="project" value="TreeGrafter"/>
</dbReference>
<keyword evidence="3" id="KW-0862">Zinc</keyword>
<keyword evidence="6" id="KW-0812">Transmembrane</keyword>
<dbReference type="FunFam" id="3.30.40.10:FF:000024">
    <property type="entry name" value="RING finger protein 44 isoform X1"/>
    <property type="match status" value="1"/>
</dbReference>
<dbReference type="EMBL" id="CAJPEV010000076">
    <property type="protein sequence ID" value="CAG0880157.1"/>
    <property type="molecule type" value="Genomic_DNA"/>
</dbReference>
<feature type="domain" description="RING-type" evidence="7">
    <location>
        <begin position="796"/>
        <end position="837"/>
    </location>
</feature>
<keyword evidence="1" id="KW-0479">Metal-binding</keyword>
<feature type="region of interest" description="Disordered" evidence="5">
    <location>
        <begin position="218"/>
        <end position="286"/>
    </location>
</feature>
<dbReference type="Pfam" id="PF13639">
    <property type="entry name" value="zf-RING_2"/>
    <property type="match status" value="1"/>
</dbReference>
<feature type="compositionally biased region" description="Polar residues" evidence="5">
    <location>
        <begin position="182"/>
        <end position="191"/>
    </location>
</feature>
<reference evidence="8" key="1">
    <citation type="submission" date="2020-11" db="EMBL/GenBank/DDBJ databases">
        <authorList>
            <person name="Tran Van P."/>
        </authorList>
    </citation>
    <scope>NUCLEOTIDE SEQUENCE</scope>
</reference>
<evidence type="ECO:0000259" key="7">
    <source>
        <dbReference type="PROSITE" id="PS50089"/>
    </source>
</evidence>
<name>A0A7R8X1E4_9CRUS</name>
<dbReference type="PROSITE" id="PS50089">
    <property type="entry name" value="ZF_RING_2"/>
    <property type="match status" value="1"/>
</dbReference>
<protein>
    <recommendedName>
        <fullName evidence="7">RING-type domain-containing protein</fullName>
    </recommendedName>
</protein>
<feature type="compositionally biased region" description="Polar residues" evidence="5">
    <location>
        <begin position="239"/>
        <end position="251"/>
    </location>
</feature>
<dbReference type="EMBL" id="LR899593">
    <property type="protein sequence ID" value="CAD7240933.1"/>
    <property type="molecule type" value="Genomic_DNA"/>
</dbReference>
<dbReference type="OrthoDB" id="1714475at2759"/>
<proteinExistence type="predicted"/>
<evidence type="ECO:0000313" key="9">
    <source>
        <dbReference type="Proteomes" id="UP000677054"/>
    </source>
</evidence>
<dbReference type="SUPFAM" id="SSF57850">
    <property type="entry name" value="RING/U-box"/>
    <property type="match status" value="1"/>
</dbReference>
<dbReference type="Gene3D" id="3.30.40.10">
    <property type="entry name" value="Zinc/RING finger domain, C3HC4 (zinc finger)"/>
    <property type="match status" value="1"/>
</dbReference>
<dbReference type="Proteomes" id="UP000677054">
    <property type="component" value="Unassembled WGS sequence"/>
</dbReference>
<evidence type="ECO:0000256" key="1">
    <source>
        <dbReference type="ARBA" id="ARBA00022723"/>
    </source>
</evidence>
<evidence type="ECO:0000256" key="4">
    <source>
        <dbReference type="PROSITE-ProRule" id="PRU00175"/>
    </source>
</evidence>
<gene>
    <name evidence="8" type="ORF">DSTB1V02_LOCUS935</name>
</gene>
<dbReference type="GO" id="GO:0061630">
    <property type="term" value="F:ubiquitin protein ligase activity"/>
    <property type="evidence" value="ECO:0007669"/>
    <property type="project" value="TreeGrafter"/>
</dbReference>
<dbReference type="SMART" id="SM00184">
    <property type="entry name" value="RING"/>
    <property type="match status" value="1"/>
</dbReference>